<dbReference type="RefSeq" id="WP_380619017.1">
    <property type="nucleotide sequence ID" value="NZ_JBHSDK010000010.1"/>
</dbReference>
<name>A0ABV8TVR1_9ACTN</name>
<reference evidence="2" key="1">
    <citation type="journal article" date="2019" name="Int. J. Syst. Evol. Microbiol.">
        <title>The Global Catalogue of Microorganisms (GCM) 10K type strain sequencing project: providing services to taxonomists for standard genome sequencing and annotation.</title>
        <authorList>
            <consortium name="The Broad Institute Genomics Platform"/>
            <consortium name="The Broad Institute Genome Sequencing Center for Infectious Disease"/>
            <person name="Wu L."/>
            <person name="Ma J."/>
        </authorList>
    </citation>
    <scope>NUCLEOTIDE SEQUENCE [LARGE SCALE GENOMIC DNA]</scope>
    <source>
        <strain evidence="2">IBRC-M 10908</strain>
    </source>
</reference>
<dbReference type="PANTHER" id="PTHR40758">
    <property type="entry name" value="CONSERVED PROTEIN"/>
    <property type="match status" value="1"/>
</dbReference>
<accession>A0ABV8TVR1</accession>
<comment type="caution">
    <text evidence="1">The sequence shown here is derived from an EMBL/GenBank/DDBJ whole genome shotgun (WGS) entry which is preliminary data.</text>
</comment>
<protein>
    <recommendedName>
        <fullName evidence="3">MDMPI C-terminal domain-containing protein</fullName>
    </recommendedName>
</protein>
<evidence type="ECO:0008006" key="3">
    <source>
        <dbReference type="Google" id="ProtNLM"/>
    </source>
</evidence>
<evidence type="ECO:0000313" key="1">
    <source>
        <dbReference type="EMBL" id="MFC4334884.1"/>
    </source>
</evidence>
<gene>
    <name evidence="1" type="ORF">ACFPET_06700</name>
</gene>
<evidence type="ECO:0000313" key="2">
    <source>
        <dbReference type="Proteomes" id="UP001595823"/>
    </source>
</evidence>
<proteinExistence type="predicted"/>
<dbReference type="Proteomes" id="UP001595823">
    <property type="component" value="Unassembled WGS sequence"/>
</dbReference>
<keyword evidence="2" id="KW-1185">Reference proteome</keyword>
<sequence length="241" mass="25869">MSPITDYASFLRGTAAEVLEIAEGDHLRPLPSRPGQTVADAMAELSACYEWAAETLEGRAQAPEHDLTVVPDTVLSDFKASLNRLLAVLEEHPPSSPAWTWSPGRDTAAFWHRRCSVITALTLWDLSMASGATVPLDQGIAVAAIDEALDSFLPAGKGLHPVSEAQGLVQLFAQDADRTWFVRFTDGKVAVLSGEPEAGTELQARTAGSASDLALSLHGRLPFGITDTVGDERLLQRIRVE</sequence>
<dbReference type="PANTHER" id="PTHR40758:SF1">
    <property type="entry name" value="CONSERVED PROTEIN"/>
    <property type="match status" value="1"/>
</dbReference>
<organism evidence="1 2">
    <name type="scientific">Salininema proteolyticum</name>
    <dbReference type="NCBI Taxonomy" id="1607685"/>
    <lineage>
        <taxon>Bacteria</taxon>
        <taxon>Bacillati</taxon>
        <taxon>Actinomycetota</taxon>
        <taxon>Actinomycetes</taxon>
        <taxon>Glycomycetales</taxon>
        <taxon>Glycomycetaceae</taxon>
        <taxon>Salininema</taxon>
    </lineage>
</organism>
<dbReference type="EMBL" id="JBHSDK010000010">
    <property type="protein sequence ID" value="MFC4334884.1"/>
    <property type="molecule type" value="Genomic_DNA"/>
</dbReference>